<evidence type="ECO:0000256" key="1">
    <source>
        <dbReference type="ARBA" id="ARBA00004370"/>
    </source>
</evidence>
<evidence type="ECO:0000256" key="4">
    <source>
        <dbReference type="ARBA" id="ARBA00022989"/>
    </source>
</evidence>
<keyword evidence="3" id="KW-0812">Transmembrane</keyword>
<sequence>MRHHEALTTHDTMCHLEAEELSHVVTQEAITRSRSPQLMEGGRVSLSLGEKGVTGYKVNVSISTGVGIESEVHVSNPRLEGQENFLTACLEHGILLSQCKQPAPCAVLQEEYEPPDYLCLSILSCLTFCCPIGVCAIMYSCASRDAKKEGDFRAAAKFSEKAKQFVIADVHEPTVTSARLPHAAVEDCEHMREGLRPLAAYLMSSSALDLLRARLNKNTDRLDVGGVTCLFVAERDTVFAVCLHSLHPPHPDT</sequence>
<dbReference type="PANTHER" id="PTHR14948:SF44">
    <property type="entry name" value="PROLINE-RICH TRANSMEMBRANE PROTEIN 1-LIKE"/>
    <property type="match status" value="1"/>
</dbReference>
<dbReference type="AlphaFoldDB" id="A0A2T7NQQ1"/>
<dbReference type="Proteomes" id="UP000245119">
    <property type="component" value="Linkage Group LG10"/>
</dbReference>
<dbReference type="OrthoDB" id="6083617at2759"/>
<evidence type="ECO:0000313" key="6">
    <source>
        <dbReference type="EMBL" id="PVD23473.1"/>
    </source>
</evidence>
<dbReference type="Pfam" id="PF04505">
    <property type="entry name" value="CD225"/>
    <property type="match status" value="1"/>
</dbReference>
<dbReference type="EMBL" id="PZQS01000010">
    <property type="protein sequence ID" value="PVD23473.1"/>
    <property type="molecule type" value="Genomic_DNA"/>
</dbReference>
<proteinExistence type="inferred from homology"/>
<name>A0A2T7NQQ1_POMCA</name>
<dbReference type="InterPro" id="IPR051423">
    <property type="entry name" value="CD225/Dispanin"/>
</dbReference>
<accession>A0A2T7NQQ1</accession>
<evidence type="ECO:0000256" key="5">
    <source>
        <dbReference type="ARBA" id="ARBA00023136"/>
    </source>
</evidence>
<dbReference type="GO" id="GO:0016020">
    <property type="term" value="C:membrane"/>
    <property type="evidence" value="ECO:0007669"/>
    <property type="project" value="UniProtKB-SubCell"/>
</dbReference>
<keyword evidence="5" id="KW-0472">Membrane</keyword>
<comment type="subcellular location">
    <subcellularLocation>
        <location evidence="1">Membrane</location>
    </subcellularLocation>
</comment>
<gene>
    <name evidence="6" type="ORF">C0Q70_16745</name>
</gene>
<protein>
    <submittedName>
        <fullName evidence="6">Uncharacterized protein</fullName>
    </submittedName>
</protein>
<evidence type="ECO:0000256" key="3">
    <source>
        <dbReference type="ARBA" id="ARBA00022692"/>
    </source>
</evidence>
<dbReference type="PANTHER" id="PTHR14948">
    <property type="entry name" value="NG5"/>
    <property type="match status" value="1"/>
</dbReference>
<dbReference type="InterPro" id="IPR007593">
    <property type="entry name" value="CD225/Dispanin_fam"/>
</dbReference>
<organism evidence="6 7">
    <name type="scientific">Pomacea canaliculata</name>
    <name type="common">Golden apple snail</name>
    <dbReference type="NCBI Taxonomy" id="400727"/>
    <lineage>
        <taxon>Eukaryota</taxon>
        <taxon>Metazoa</taxon>
        <taxon>Spiralia</taxon>
        <taxon>Lophotrochozoa</taxon>
        <taxon>Mollusca</taxon>
        <taxon>Gastropoda</taxon>
        <taxon>Caenogastropoda</taxon>
        <taxon>Architaenioglossa</taxon>
        <taxon>Ampullarioidea</taxon>
        <taxon>Ampullariidae</taxon>
        <taxon>Pomacea</taxon>
    </lineage>
</organism>
<reference evidence="6 7" key="1">
    <citation type="submission" date="2018-04" db="EMBL/GenBank/DDBJ databases">
        <title>The genome of golden apple snail Pomacea canaliculata provides insight into stress tolerance and invasive adaptation.</title>
        <authorList>
            <person name="Liu C."/>
            <person name="Liu B."/>
            <person name="Ren Y."/>
            <person name="Zhang Y."/>
            <person name="Wang H."/>
            <person name="Li S."/>
            <person name="Jiang F."/>
            <person name="Yin L."/>
            <person name="Zhang G."/>
            <person name="Qian W."/>
            <person name="Fan W."/>
        </authorList>
    </citation>
    <scope>NUCLEOTIDE SEQUENCE [LARGE SCALE GENOMIC DNA]</scope>
    <source>
        <strain evidence="6">SZHN2017</strain>
        <tissue evidence="6">Muscle</tissue>
    </source>
</reference>
<keyword evidence="7" id="KW-1185">Reference proteome</keyword>
<evidence type="ECO:0000313" key="7">
    <source>
        <dbReference type="Proteomes" id="UP000245119"/>
    </source>
</evidence>
<keyword evidence="4" id="KW-1133">Transmembrane helix</keyword>
<comment type="similarity">
    <text evidence="2">Belongs to the CD225/Dispanin family.</text>
</comment>
<comment type="caution">
    <text evidence="6">The sequence shown here is derived from an EMBL/GenBank/DDBJ whole genome shotgun (WGS) entry which is preliminary data.</text>
</comment>
<evidence type="ECO:0000256" key="2">
    <source>
        <dbReference type="ARBA" id="ARBA00006843"/>
    </source>
</evidence>